<feature type="domain" description="RNA polymerase sigma-70 region 2" evidence="5">
    <location>
        <begin position="14"/>
        <end position="81"/>
    </location>
</feature>
<evidence type="ECO:0000256" key="3">
    <source>
        <dbReference type="ARBA" id="ARBA00023082"/>
    </source>
</evidence>
<dbReference type="SUPFAM" id="SSF88946">
    <property type="entry name" value="Sigma2 domain of RNA polymerase sigma factors"/>
    <property type="match status" value="1"/>
</dbReference>
<dbReference type="PANTHER" id="PTHR43133:SF51">
    <property type="entry name" value="RNA POLYMERASE SIGMA FACTOR"/>
    <property type="match status" value="1"/>
</dbReference>
<name>A0A517Y8K1_9BACT</name>
<dbReference type="Pfam" id="PF08281">
    <property type="entry name" value="Sigma70_r4_2"/>
    <property type="match status" value="1"/>
</dbReference>
<keyword evidence="4" id="KW-0804">Transcription</keyword>
<evidence type="ECO:0000256" key="4">
    <source>
        <dbReference type="ARBA" id="ARBA00023163"/>
    </source>
</evidence>
<dbReference type="KEGG" id="aagg:ETAA8_16580"/>
<dbReference type="Gene3D" id="1.10.1740.10">
    <property type="match status" value="1"/>
</dbReference>
<dbReference type="InterPro" id="IPR039425">
    <property type="entry name" value="RNA_pol_sigma-70-like"/>
</dbReference>
<dbReference type="InterPro" id="IPR013324">
    <property type="entry name" value="RNA_pol_sigma_r3/r4-like"/>
</dbReference>
<dbReference type="NCBIfam" id="TIGR02937">
    <property type="entry name" value="sigma70-ECF"/>
    <property type="match status" value="1"/>
</dbReference>
<proteinExistence type="inferred from homology"/>
<dbReference type="InterPro" id="IPR014284">
    <property type="entry name" value="RNA_pol_sigma-70_dom"/>
</dbReference>
<feature type="domain" description="RNA polymerase sigma factor 70 region 4 type 2" evidence="6">
    <location>
        <begin position="109"/>
        <end position="163"/>
    </location>
</feature>
<dbReference type="NCBIfam" id="TIGR02989">
    <property type="entry name" value="Sig-70_gvs1"/>
    <property type="match status" value="1"/>
</dbReference>
<gene>
    <name evidence="7" type="primary">carQ</name>
    <name evidence="7" type="ORF">ETAA8_16580</name>
</gene>
<protein>
    <submittedName>
        <fullName evidence="7">RNA polymerase sigma factor CarQ</fullName>
    </submittedName>
</protein>
<dbReference type="Proteomes" id="UP000315017">
    <property type="component" value="Chromosome"/>
</dbReference>
<keyword evidence="3" id="KW-0731">Sigma factor</keyword>
<dbReference type="PANTHER" id="PTHR43133">
    <property type="entry name" value="RNA POLYMERASE ECF-TYPE SIGMA FACTO"/>
    <property type="match status" value="1"/>
</dbReference>
<accession>A0A517Y8K1</accession>
<dbReference type="AlphaFoldDB" id="A0A517Y8K1"/>
<dbReference type="InterPro" id="IPR014331">
    <property type="entry name" value="RNA_pol_sigma70_ECF_RHOBA"/>
</dbReference>
<dbReference type="GO" id="GO:0016987">
    <property type="term" value="F:sigma factor activity"/>
    <property type="evidence" value="ECO:0007669"/>
    <property type="project" value="UniProtKB-KW"/>
</dbReference>
<evidence type="ECO:0000256" key="2">
    <source>
        <dbReference type="ARBA" id="ARBA00023015"/>
    </source>
</evidence>
<evidence type="ECO:0000259" key="6">
    <source>
        <dbReference type="Pfam" id="PF08281"/>
    </source>
</evidence>
<evidence type="ECO:0000313" key="7">
    <source>
        <dbReference type="EMBL" id="QDU26578.1"/>
    </source>
</evidence>
<dbReference type="InterPro" id="IPR013325">
    <property type="entry name" value="RNA_pol_sigma_r2"/>
</dbReference>
<dbReference type="InterPro" id="IPR013249">
    <property type="entry name" value="RNA_pol_sigma70_r4_t2"/>
</dbReference>
<dbReference type="InterPro" id="IPR036388">
    <property type="entry name" value="WH-like_DNA-bd_sf"/>
</dbReference>
<sequence>MTANNPAQPTIETLFLQHAAAVRGFVRGLVPNRAAADDVLQEVFLTVTRRGADFRGEGNFLAWVRGIARNKVLEHYRRQRKVPLPFDEELLNLLADSAEDSDQILEQRREALTKCLERLAPRAREIVDLRYGDHALTPPKIAEQLAWTTNAVHVALSRARAFLRECTQQVLASGEAL</sequence>
<evidence type="ECO:0000313" key="8">
    <source>
        <dbReference type="Proteomes" id="UP000315017"/>
    </source>
</evidence>
<dbReference type="Gene3D" id="1.10.10.10">
    <property type="entry name" value="Winged helix-like DNA-binding domain superfamily/Winged helix DNA-binding domain"/>
    <property type="match status" value="1"/>
</dbReference>
<dbReference type="Pfam" id="PF04542">
    <property type="entry name" value="Sigma70_r2"/>
    <property type="match status" value="1"/>
</dbReference>
<dbReference type="EMBL" id="CP036274">
    <property type="protein sequence ID" value="QDU26578.1"/>
    <property type="molecule type" value="Genomic_DNA"/>
</dbReference>
<dbReference type="InterPro" id="IPR007627">
    <property type="entry name" value="RNA_pol_sigma70_r2"/>
</dbReference>
<evidence type="ECO:0000256" key="1">
    <source>
        <dbReference type="ARBA" id="ARBA00010641"/>
    </source>
</evidence>
<keyword evidence="8" id="KW-1185">Reference proteome</keyword>
<organism evidence="7 8">
    <name type="scientific">Anatilimnocola aggregata</name>
    <dbReference type="NCBI Taxonomy" id="2528021"/>
    <lineage>
        <taxon>Bacteria</taxon>
        <taxon>Pseudomonadati</taxon>
        <taxon>Planctomycetota</taxon>
        <taxon>Planctomycetia</taxon>
        <taxon>Pirellulales</taxon>
        <taxon>Pirellulaceae</taxon>
        <taxon>Anatilimnocola</taxon>
    </lineage>
</organism>
<keyword evidence="2" id="KW-0805">Transcription regulation</keyword>
<comment type="similarity">
    <text evidence="1">Belongs to the sigma-70 factor family. ECF subfamily.</text>
</comment>
<reference evidence="7 8" key="1">
    <citation type="submission" date="2019-02" db="EMBL/GenBank/DDBJ databases">
        <title>Deep-cultivation of Planctomycetes and their phenomic and genomic characterization uncovers novel biology.</title>
        <authorList>
            <person name="Wiegand S."/>
            <person name="Jogler M."/>
            <person name="Boedeker C."/>
            <person name="Pinto D."/>
            <person name="Vollmers J."/>
            <person name="Rivas-Marin E."/>
            <person name="Kohn T."/>
            <person name="Peeters S.H."/>
            <person name="Heuer A."/>
            <person name="Rast P."/>
            <person name="Oberbeckmann S."/>
            <person name="Bunk B."/>
            <person name="Jeske O."/>
            <person name="Meyerdierks A."/>
            <person name="Storesund J.E."/>
            <person name="Kallscheuer N."/>
            <person name="Luecker S."/>
            <person name="Lage O.M."/>
            <person name="Pohl T."/>
            <person name="Merkel B.J."/>
            <person name="Hornburger P."/>
            <person name="Mueller R.-W."/>
            <person name="Bruemmer F."/>
            <person name="Labrenz M."/>
            <person name="Spormann A.M."/>
            <person name="Op den Camp H."/>
            <person name="Overmann J."/>
            <person name="Amann R."/>
            <person name="Jetten M.S.M."/>
            <person name="Mascher T."/>
            <person name="Medema M.H."/>
            <person name="Devos D.P."/>
            <person name="Kaster A.-K."/>
            <person name="Ovreas L."/>
            <person name="Rohde M."/>
            <person name="Galperin M.Y."/>
            <person name="Jogler C."/>
        </authorList>
    </citation>
    <scope>NUCLEOTIDE SEQUENCE [LARGE SCALE GENOMIC DNA]</scope>
    <source>
        <strain evidence="7 8">ETA_A8</strain>
    </source>
</reference>
<dbReference type="OrthoDB" id="263192at2"/>
<dbReference type="GO" id="GO:0003677">
    <property type="term" value="F:DNA binding"/>
    <property type="evidence" value="ECO:0007669"/>
    <property type="project" value="InterPro"/>
</dbReference>
<dbReference type="RefSeq" id="WP_145087286.1">
    <property type="nucleotide sequence ID" value="NZ_CP036274.1"/>
</dbReference>
<dbReference type="SUPFAM" id="SSF88659">
    <property type="entry name" value="Sigma3 and sigma4 domains of RNA polymerase sigma factors"/>
    <property type="match status" value="1"/>
</dbReference>
<dbReference type="GO" id="GO:0006352">
    <property type="term" value="P:DNA-templated transcription initiation"/>
    <property type="evidence" value="ECO:0007669"/>
    <property type="project" value="InterPro"/>
</dbReference>
<evidence type="ECO:0000259" key="5">
    <source>
        <dbReference type="Pfam" id="PF04542"/>
    </source>
</evidence>